<evidence type="ECO:0000256" key="5">
    <source>
        <dbReference type="ARBA" id="ARBA00022989"/>
    </source>
</evidence>
<evidence type="ECO:0000256" key="12">
    <source>
        <dbReference type="SAM" id="MobiDB-lite"/>
    </source>
</evidence>
<accession>A0AAW2IE95</accession>
<keyword evidence="6 11" id="KW-0297">G-protein coupled receptor</keyword>
<feature type="domain" description="G-protein coupled receptors family 1 profile" evidence="14">
    <location>
        <begin position="1"/>
        <end position="371"/>
    </location>
</feature>
<evidence type="ECO:0000256" key="8">
    <source>
        <dbReference type="ARBA" id="ARBA00023157"/>
    </source>
</evidence>
<feature type="compositionally biased region" description="Basic and acidic residues" evidence="12">
    <location>
        <begin position="261"/>
        <end position="277"/>
    </location>
</feature>
<dbReference type="AlphaFoldDB" id="A0AAW2IE95"/>
<feature type="transmembrane region" description="Helical" evidence="13">
    <location>
        <begin position="312"/>
        <end position="330"/>
    </location>
</feature>
<keyword evidence="10 11" id="KW-0807">Transducer</keyword>
<feature type="compositionally biased region" description="Polar residues" evidence="12">
    <location>
        <begin position="204"/>
        <end position="223"/>
    </location>
</feature>
<dbReference type="EMBL" id="JARGDH010000001">
    <property type="protein sequence ID" value="KAL0280677.1"/>
    <property type="molecule type" value="Genomic_DNA"/>
</dbReference>
<feature type="compositionally biased region" description="Basic and acidic residues" evidence="12">
    <location>
        <begin position="150"/>
        <end position="173"/>
    </location>
</feature>
<dbReference type="GO" id="GO:0001591">
    <property type="term" value="F:dopamine neurotransmitter receptor activity, coupled via Gi/Go"/>
    <property type="evidence" value="ECO:0007669"/>
    <property type="project" value="TreeGrafter"/>
</dbReference>
<dbReference type="GO" id="GO:0045202">
    <property type="term" value="C:synapse"/>
    <property type="evidence" value="ECO:0007669"/>
    <property type="project" value="GOC"/>
</dbReference>
<dbReference type="Gene3D" id="1.20.1070.10">
    <property type="entry name" value="Rhodopsin 7-helix transmembrane proteins"/>
    <property type="match status" value="2"/>
</dbReference>
<keyword evidence="3" id="KW-1003">Cell membrane</keyword>
<evidence type="ECO:0000256" key="4">
    <source>
        <dbReference type="ARBA" id="ARBA00022692"/>
    </source>
</evidence>
<dbReference type="PANTHER" id="PTHR24248">
    <property type="entry name" value="ADRENERGIC RECEPTOR-RELATED G-PROTEIN COUPLED RECEPTOR"/>
    <property type="match status" value="1"/>
</dbReference>
<comment type="caution">
    <text evidence="15">The sequence shown here is derived from an EMBL/GenBank/DDBJ whole genome shotgun (WGS) entry which is preliminary data.</text>
</comment>
<keyword evidence="8" id="KW-1015">Disulfide bond</keyword>
<dbReference type="PROSITE" id="PS00237">
    <property type="entry name" value="G_PROTEIN_RECEP_F1_1"/>
    <property type="match status" value="1"/>
</dbReference>
<keyword evidence="7 13" id="KW-0472">Membrane</keyword>
<evidence type="ECO:0000259" key="14">
    <source>
        <dbReference type="PROSITE" id="PS50262"/>
    </source>
</evidence>
<evidence type="ECO:0000256" key="7">
    <source>
        <dbReference type="ARBA" id="ARBA00023136"/>
    </source>
</evidence>
<name>A0AAW2IE95_9NEOP</name>
<protein>
    <recommendedName>
        <fullName evidence="14">G-protein coupled receptors family 1 profile domain-containing protein</fullName>
    </recommendedName>
</protein>
<dbReference type="SUPFAM" id="SSF81321">
    <property type="entry name" value="Family A G protein-coupled receptor-like"/>
    <property type="match status" value="1"/>
</dbReference>
<dbReference type="PANTHER" id="PTHR24248:SF125">
    <property type="entry name" value="DOPAMINE D2-LIKE RECEPTOR"/>
    <property type="match status" value="1"/>
</dbReference>
<evidence type="ECO:0000256" key="13">
    <source>
        <dbReference type="SAM" id="Phobius"/>
    </source>
</evidence>
<feature type="region of interest" description="Disordered" evidence="12">
    <location>
        <begin position="204"/>
        <end position="281"/>
    </location>
</feature>
<evidence type="ECO:0000256" key="6">
    <source>
        <dbReference type="ARBA" id="ARBA00023040"/>
    </source>
</evidence>
<dbReference type="Pfam" id="PF00001">
    <property type="entry name" value="7tm_1"/>
    <property type="match status" value="1"/>
</dbReference>
<dbReference type="FunFam" id="1.20.1070.10:FF:000233">
    <property type="entry name" value="CLUMA_CG012980, isoform A"/>
    <property type="match status" value="1"/>
</dbReference>
<evidence type="ECO:0000256" key="1">
    <source>
        <dbReference type="ARBA" id="ARBA00004651"/>
    </source>
</evidence>
<dbReference type="InterPro" id="IPR017452">
    <property type="entry name" value="GPCR_Rhodpsn_7TM"/>
</dbReference>
<keyword evidence="4 11" id="KW-0812">Transmembrane</keyword>
<sequence length="390" mass="42884">MDVTCSTSSIFNLVAISIDRYIAVTQPIKYAKHKNTQRVWSTIALVWVISAAIGSPIVLGLNNTPDRKPDLCLFYNSDFIIYSSLSSFYIPCIIMVFLYYNIFKAKATRKPNACEILPGSVIENVVQTRRLAETALGEPATTGGGSSGLEDERPTNTEDEGGERSPGSEDIKELGIGVDECEVIPNDKSTEFILSTVVEETTPTGLASSQPLTSHDQNGNNDSGYAASNLEDPQMVQTSSPRHSPPRRAYTVPQFKGTSPARDRSSDTDPAPGKDQKSSSMGSRFTIYKVNKASKKKREKSSAKKERKATKTLAIVLVSGVFLVCWVPFFTCNILDALCTKLSQTCQPGVAAFILTTWLGYFNSFVNPVIYTIFNPEFRKAFKKIMRFGN</sequence>
<dbReference type="PRINTS" id="PR00237">
    <property type="entry name" value="GPCRRHODOPSN"/>
</dbReference>
<gene>
    <name evidence="15" type="ORF">PYX00_001901</name>
</gene>
<dbReference type="GO" id="GO:0004930">
    <property type="term" value="F:G protein-coupled receptor activity"/>
    <property type="evidence" value="ECO:0007669"/>
    <property type="project" value="UniProtKB-KW"/>
</dbReference>
<evidence type="ECO:0000256" key="2">
    <source>
        <dbReference type="ARBA" id="ARBA00010663"/>
    </source>
</evidence>
<evidence type="ECO:0000313" key="15">
    <source>
        <dbReference type="EMBL" id="KAL0280677.1"/>
    </source>
</evidence>
<keyword evidence="9 11" id="KW-0675">Receptor</keyword>
<evidence type="ECO:0000256" key="9">
    <source>
        <dbReference type="ARBA" id="ARBA00023170"/>
    </source>
</evidence>
<evidence type="ECO:0000256" key="11">
    <source>
        <dbReference type="RuleBase" id="RU000688"/>
    </source>
</evidence>
<feature type="transmembrane region" description="Helical" evidence="13">
    <location>
        <begin position="350"/>
        <end position="374"/>
    </location>
</feature>
<feature type="transmembrane region" description="Helical" evidence="13">
    <location>
        <begin position="79"/>
        <end position="100"/>
    </location>
</feature>
<comment type="subcellular location">
    <subcellularLocation>
        <location evidence="1">Cell membrane</location>
        <topology evidence="1">Multi-pass membrane protein</topology>
    </subcellularLocation>
</comment>
<feature type="transmembrane region" description="Helical" evidence="13">
    <location>
        <begin position="39"/>
        <end position="59"/>
    </location>
</feature>
<dbReference type="PROSITE" id="PS50262">
    <property type="entry name" value="G_PROTEIN_RECEP_F1_2"/>
    <property type="match status" value="1"/>
</dbReference>
<evidence type="ECO:0000256" key="3">
    <source>
        <dbReference type="ARBA" id="ARBA00022475"/>
    </source>
</evidence>
<organism evidence="15">
    <name type="scientific">Menopon gallinae</name>
    <name type="common">poultry shaft louse</name>
    <dbReference type="NCBI Taxonomy" id="328185"/>
    <lineage>
        <taxon>Eukaryota</taxon>
        <taxon>Metazoa</taxon>
        <taxon>Ecdysozoa</taxon>
        <taxon>Arthropoda</taxon>
        <taxon>Hexapoda</taxon>
        <taxon>Insecta</taxon>
        <taxon>Pterygota</taxon>
        <taxon>Neoptera</taxon>
        <taxon>Paraneoptera</taxon>
        <taxon>Psocodea</taxon>
        <taxon>Troctomorpha</taxon>
        <taxon>Phthiraptera</taxon>
        <taxon>Amblycera</taxon>
        <taxon>Menoponidae</taxon>
        <taxon>Menopon</taxon>
    </lineage>
</organism>
<proteinExistence type="inferred from homology"/>
<comment type="similarity">
    <text evidence="2 11">Belongs to the G-protein coupled receptor 1 family.</text>
</comment>
<dbReference type="GO" id="GO:0005886">
    <property type="term" value="C:plasma membrane"/>
    <property type="evidence" value="ECO:0007669"/>
    <property type="project" value="UniProtKB-SubCell"/>
</dbReference>
<dbReference type="InterPro" id="IPR000276">
    <property type="entry name" value="GPCR_Rhodpsn"/>
</dbReference>
<keyword evidence="5 13" id="KW-1133">Transmembrane helix</keyword>
<evidence type="ECO:0000256" key="10">
    <source>
        <dbReference type="ARBA" id="ARBA00023224"/>
    </source>
</evidence>
<feature type="region of interest" description="Disordered" evidence="12">
    <location>
        <begin position="134"/>
        <end position="175"/>
    </location>
</feature>
<reference evidence="15" key="1">
    <citation type="journal article" date="2024" name="Gigascience">
        <title>Chromosome-level genome of the poultry shaft louse Menopon gallinae provides insight into the host-switching and adaptive evolution of parasitic lice.</title>
        <authorList>
            <person name="Xu Y."/>
            <person name="Ma L."/>
            <person name="Liu S."/>
            <person name="Liang Y."/>
            <person name="Liu Q."/>
            <person name="He Z."/>
            <person name="Tian L."/>
            <person name="Duan Y."/>
            <person name="Cai W."/>
            <person name="Li H."/>
            <person name="Song F."/>
        </authorList>
    </citation>
    <scope>NUCLEOTIDE SEQUENCE</scope>
    <source>
        <strain evidence="15">Cailab_2023a</strain>
    </source>
</reference>